<dbReference type="EMBL" id="QDHA01000078">
    <property type="protein sequence ID" value="RCJ05279.1"/>
    <property type="molecule type" value="Genomic_DNA"/>
</dbReference>
<dbReference type="InterPro" id="IPR043519">
    <property type="entry name" value="NT_sf"/>
</dbReference>
<gene>
    <name evidence="2" type="ORF">DDK22_27480</name>
</gene>
<proteinExistence type="predicted"/>
<evidence type="ECO:0000313" key="2">
    <source>
        <dbReference type="EMBL" id="RCJ05279.1"/>
    </source>
</evidence>
<reference evidence="2 3" key="1">
    <citation type="submission" date="2018-04" db="EMBL/GenBank/DDBJ databases">
        <title>Cupriavidus necator CR12 genome sequencing and assembly.</title>
        <authorList>
            <person name="Ben Fekih I."/>
            <person name="Mazhar H.S."/>
            <person name="Bello S.K."/>
            <person name="Rensing C."/>
        </authorList>
    </citation>
    <scope>NUCLEOTIDE SEQUENCE [LARGE SCALE GENOMIC DNA]</scope>
    <source>
        <strain evidence="2 3">CR12</strain>
    </source>
</reference>
<dbReference type="SUPFAM" id="SSF81301">
    <property type="entry name" value="Nucleotidyltransferase"/>
    <property type="match status" value="1"/>
</dbReference>
<dbReference type="InterPro" id="IPR002934">
    <property type="entry name" value="Polymerase_NTP_transf_dom"/>
</dbReference>
<organism evidence="2 3">
    <name type="scientific">Cupriavidus necator</name>
    <name type="common">Alcaligenes eutrophus</name>
    <name type="synonym">Ralstonia eutropha</name>
    <dbReference type="NCBI Taxonomy" id="106590"/>
    <lineage>
        <taxon>Bacteria</taxon>
        <taxon>Pseudomonadati</taxon>
        <taxon>Pseudomonadota</taxon>
        <taxon>Betaproteobacteria</taxon>
        <taxon>Burkholderiales</taxon>
        <taxon>Burkholderiaceae</taxon>
        <taxon>Cupriavidus</taxon>
    </lineage>
</organism>
<dbReference type="GO" id="GO:0016779">
    <property type="term" value="F:nucleotidyltransferase activity"/>
    <property type="evidence" value="ECO:0007669"/>
    <property type="project" value="InterPro"/>
</dbReference>
<evidence type="ECO:0000259" key="1">
    <source>
        <dbReference type="Pfam" id="PF01909"/>
    </source>
</evidence>
<dbReference type="Gene3D" id="3.30.460.10">
    <property type="entry name" value="Beta Polymerase, domain 2"/>
    <property type="match status" value="1"/>
</dbReference>
<dbReference type="Proteomes" id="UP000253501">
    <property type="component" value="Unassembled WGS sequence"/>
</dbReference>
<dbReference type="CDD" id="cd05403">
    <property type="entry name" value="NT_KNTase_like"/>
    <property type="match status" value="1"/>
</dbReference>
<dbReference type="Pfam" id="PF01909">
    <property type="entry name" value="NTP_transf_2"/>
    <property type="match status" value="1"/>
</dbReference>
<feature type="domain" description="Polymerase nucleotidyl transferase" evidence="1">
    <location>
        <begin position="34"/>
        <end position="66"/>
    </location>
</feature>
<evidence type="ECO:0000313" key="3">
    <source>
        <dbReference type="Proteomes" id="UP000253501"/>
    </source>
</evidence>
<comment type="caution">
    <text evidence="2">The sequence shown here is derived from an EMBL/GenBank/DDBJ whole genome shotgun (WGS) entry which is preliminary data.</text>
</comment>
<protein>
    <recommendedName>
        <fullName evidence="1">Polymerase nucleotidyl transferase domain-containing protein</fullName>
    </recommendedName>
</protein>
<sequence>MQLRLDVGYVREQQLTESFDIQNLAEVIDIRQYDQTTVGVLLTGSFAMGNAKPQSDVDFIVSSADIQSSEQRAFRYRGKLVVLKIQPRDTLGAIVVDPRSACRYLTGLTHSVPLVDQDGALRDLLDKARNFQWTSELIFSANRQAASELIGWLEEVHKGVAGLESGDSGRMVQAVHGCSWGMLRVAQLHLRVLEDSDNTVVDDVMAAVGLTSRWSKLLRTAIGLTGASLPVRVKAGLELFCATAELAEASFLLDELRMIEPTVAQTREFLAPLTPLGVTNQR</sequence>
<dbReference type="AlphaFoldDB" id="A0A367PBP6"/>
<name>A0A367PBP6_CUPNE</name>
<accession>A0A367PBP6</accession>